<comment type="similarity">
    <text evidence="2">Belongs to the anaerobic coproporphyrinogen-III oxidase family. HemW subfamily.</text>
</comment>
<dbReference type="InterPro" id="IPR004559">
    <property type="entry name" value="HemW-like"/>
</dbReference>
<proteinExistence type="inferred from homology"/>
<evidence type="ECO:0000256" key="5">
    <source>
        <dbReference type="ARBA" id="ARBA00022691"/>
    </source>
</evidence>
<dbReference type="Gene3D" id="3.20.20.70">
    <property type="entry name" value="Aldolase class I"/>
    <property type="match status" value="1"/>
</dbReference>
<evidence type="ECO:0000256" key="6">
    <source>
        <dbReference type="ARBA" id="ARBA00022723"/>
    </source>
</evidence>
<dbReference type="GO" id="GO:0004109">
    <property type="term" value="F:coproporphyrinogen oxidase activity"/>
    <property type="evidence" value="ECO:0007669"/>
    <property type="project" value="InterPro"/>
</dbReference>
<evidence type="ECO:0000256" key="3">
    <source>
        <dbReference type="ARBA" id="ARBA00017228"/>
    </source>
</evidence>
<evidence type="ECO:0000256" key="4">
    <source>
        <dbReference type="ARBA" id="ARBA00022617"/>
    </source>
</evidence>
<keyword evidence="10" id="KW-0004">4Fe-4S</keyword>
<dbReference type="SMART" id="SM00729">
    <property type="entry name" value="Elp3"/>
    <property type="match status" value="1"/>
</dbReference>
<dbReference type="CDD" id="cd01335">
    <property type="entry name" value="Radical_SAM"/>
    <property type="match status" value="1"/>
</dbReference>
<comment type="function">
    <text evidence="10">Probably acts as a heme chaperone, transferring heme to an unknown acceptor. Binds one molecule of heme per monomer, possibly covalently. Binds 1 [4Fe-4S] cluster. The cluster is coordinated with 3 cysteines and an exchangeable S-adenosyl-L-methionine.</text>
</comment>
<protein>
    <recommendedName>
        <fullName evidence="3 10">Heme chaperone HemW</fullName>
    </recommendedName>
</protein>
<evidence type="ECO:0000313" key="12">
    <source>
        <dbReference type="EMBL" id="CAA9538732.1"/>
    </source>
</evidence>
<dbReference type="InterPro" id="IPR058240">
    <property type="entry name" value="rSAM_sf"/>
</dbReference>
<dbReference type="PANTHER" id="PTHR13932">
    <property type="entry name" value="COPROPORPHYRINIGEN III OXIDASE"/>
    <property type="match status" value="1"/>
</dbReference>
<dbReference type="SUPFAM" id="SSF102114">
    <property type="entry name" value="Radical SAM enzymes"/>
    <property type="match status" value="1"/>
</dbReference>
<sequence length="443" mass="45866">MSIMPTIALPSASPAVPAPASLDAPLGIYLHVPFCAHVCPYCDFNTYAGQGGLIPRYVDALEREIARQGGALGGRDAATIFFGGGTPSLLSPSDIGRLVRACRGAFAVAADAEVTLEANPNGVDPAYFAGLLEAGVNRVSLGVQTQQRRGLRVLGRQHEATDAAAAFRAARDAGFANLSLDLIFGWPGQTPDGWVADLDTVLGWPGSAGGPDGPEHLSLYSLIVEPGTPMADAVARGILAVPDDDATADLYEAAIARMADAGYVHYEVANWAREPGLASRHNLGYWRNGDYLGLGAGAHGHLAGTSPALPGARRMQHLLPATWVAAVERGDDPTSNTEAIPPATAIGETMLLGLRLLRQGVAADAFLARHGIALDALYGATIAELAAKGLVERTPGGGVRLTSRGLLLANDVCAEFLDPALPETAVLLPGTERTLAVDVGSLA</sequence>
<dbReference type="InterPro" id="IPR007197">
    <property type="entry name" value="rSAM"/>
</dbReference>
<evidence type="ECO:0000256" key="9">
    <source>
        <dbReference type="ARBA" id="ARBA00023186"/>
    </source>
</evidence>
<keyword evidence="7 10" id="KW-0408">Iron</keyword>
<dbReference type="AlphaFoldDB" id="A0A6J4U2M7"/>
<dbReference type="GO" id="GO:0051539">
    <property type="term" value="F:4 iron, 4 sulfur cluster binding"/>
    <property type="evidence" value="ECO:0007669"/>
    <property type="project" value="UniProtKB-UniRule"/>
</dbReference>
<dbReference type="GO" id="GO:0005737">
    <property type="term" value="C:cytoplasm"/>
    <property type="evidence" value="ECO:0007669"/>
    <property type="project" value="UniProtKB-SubCell"/>
</dbReference>
<name>A0A6J4U2M7_9BACT</name>
<feature type="domain" description="Radical SAM core" evidence="11">
    <location>
        <begin position="20"/>
        <end position="264"/>
    </location>
</feature>
<keyword evidence="5 10" id="KW-0949">S-adenosyl-L-methionine</keyword>
<dbReference type="InterPro" id="IPR006638">
    <property type="entry name" value="Elp3/MiaA/NifB-like_rSAM"/>
</dbReference>
<dbReference type="EMBL" id="CADCWG010000036">
    <property type="protein sequence ID" value="CAA9538732.1"/>
    <property type="molecule type" value="Genomic_DNA"/>
</dbReference>
<accession>A0A6J4U2M7</accession>
<dbReference type="InterPro" id="IPR034505">
    <property type="entry name" value="Coproporphyrinogen-III_oxidase"/>
</dbReference>
<keyword evidence="9 10" id="KW-0143">Chaperone</keyword>
<dbReference type="InterPro" id="IPR010723">
    <property type="entry name" value="HemN_C"/>
</dbReference>
<dbReference type="PANTHER" id="PTHR13932:SF5">
    <property type="entry name" value="RADICAL S-ADENOSYL METHIONINE DOMAIN-CONTAINING PROTEIN 1, MITOCHONDRIAL"/>
    <property type="match status" value="1"/>
</dbReference>
<evidence type="ECO:0000256" key="7">
    <source>
        <dbReference type="ARBA" id="ARBA00023004"/>
    </source>
</evidence>
<dbReference type="SFLD" id="SFLDF00562">
    <property type="entry name" value="HemN-like__clustered_with_heat"/>
    <property type="match status" value="1"/>
</dbReference>
<comment type="subcellular location">
    <subcellularLocation>
        <location evidence="10">Cytoplasm</location>
    </subcellularLocation>
</comment>
<dbReference type="SFLD" id="SFLDG01065">
    <property type="entry name" value="anaerobic_coproporphyrinogen-I"/>
    <property type="match status" value="1"/>
</dbReference>
<dbReference type="Pfam" id="PF04055">
    <property type="entry name" value="Radical_SAM"/>
    <property type="match status" value="1"/>
</dbReference>
<dbReference type="InterPro" id="IPR013785">
    <property type="entry name" value="Aldolase_TIM"/>
</dbReference>
<dbReference type="Pfam" id="PF06969">
    <property type="entry name" value="HemN_C"/>
    <property type="match status" value="1"/>
</dbReference>
<keyword evidence="8 10" id="KW-0411">Iron-sulfur</keyword>
<dbReference type="SFLD" id="SFLDF00288">
    <property type="entry name" value="HemN-like__clustered_with_nucl"/>
    <property type="match status" value="1"/>
</dbReference>
<dbReference type="GO" id="GO:0006779">
    <property type="term" value="P:porphyrin-containing compound biosynthetic process"/>
    <property type="evidence" value="ECO:0007669"/>
    <property type="project" value="InterPro"/>
</dbReference>
<gene>
    <name evidence="12" type="ORF">AVDCRST_MAG49-609</name>
</gene>
<evidence type="ECO:0000256" key="2">
    <source>
        <dbReference type="ARBA" id="ARBA00006100"/>
    </source>
</evidence>
<organism evidence="12">
    <name type="scientific">uncultured Thermomicrobiales bacterium</name>
    <dbReference type="NCBI Taxonomy" id="1645740"/>
    <lineage>
        <taxon>Bacteria</taxon>
        <taxon>Pseudomonadati</taxon>
        <taxon>Thermomicrobiota</taxon>
        <taxon>Thermomicrobia</taxon>
        <taxon>Thermomicrobiales</taxon>
        <taxon>environmental samples</taxon>
    </lineage>
</organism>
<dbReference type="GO" id="GO:0046872">
    <property type="term" value="F:metal ion binding"/>
    <property type="evidence" value="ECO:0007669"/>
    <property type="project" value="UniProtKB-UniRule"/>
</dbReference>
<evidence type="ECO:0000259" key="11">
    <source>
        <dbReference type="PROSITE" id="PS51918"/>
    </source>
</evidence>
<keyword evidence="4 10" id="KW-0349">Heme</keyword>
<keyword evidence="6 10" id="KW-0479">Metal-binding</keyword>
<reference evidence="12" key="1">
    <citation type="submission" date="2020-02" db="EMBL/GenBank/DDBJ databases">
        <authorList>
            <person name="Meier V. D."/>
        </authorList>
    </citation>
    <scope>NUCLEOTIDE SEQUENCE</scope>
    <source>
        <strain evidence="12">AVDCRST_MAG49</strain>
    </source>
</reference>
<comment type="cofactor">
    <cofactor evidence="1">
        <name>[4Fe-4S] cluster</name>
        <dbReference type="ChEBI" id="CHEBI:49883"/>
    </cofactor>
</comment>
<evidence type="ECO:0000256" key="1">
    <source>
        <dbReference type="ARBA" id="ARBA00001966"/>
    </source>
</evidence>
<keyword evidence="12" id="KW-0346">Stress response</keyword>
<dbReference type="NCBIfam" id="TIGR00539">
    <property type="entry name" value="hemN_rel"/>
    <property type="match status" value="1"/>
</dbReference>
<dbReference type="SFLD" id="SFLDS00029">
    <property type="entry name" value="Radical_SAM"/>
    <property type="match status" value="1"/>
</dbReference>
<evidence type="ECO:0000256" key="10">
    <source>
        <dbReference type="RuleBase" id="RU364116"/>
    </source>
</evidence>
<evidence type="ECO:0000256" key="8">
    <source>
        <dbReference type="ARBA" id="ARBA00023014"/>
    </source>
</evidence>
<keyword evidence="10" id="KW-0963">Cytoplasm</keyword>
<dbReference type="PROSITE" id="PS51918">
    <property type="entry name" value="RADICAL_SAM"/>
    <property type="match status" value="1"/>
</dbReference>